<proteinExistence type="predicted"/>
<dbReference type="CDD" id="cd02440">
    <property type="entry name" value="AdoMet_MTases"/>
    <property type="match status" value="1"/>
</dbReference>
<dbReference type="AlphaFoldDB" id="A0A6A9UUL0"/>
<dbReference type="GO" id="GO:0008757">
    <property type="term" value="F:S-adenosylmethionine-dependent methyltransferase activity"/>
    <property type="evidence" value="ECO:0007669"/>
    <property type="project" value="InterPro"/>
</dbReference>
<dbReference type="InterPro" id="IPR052356">
    <property type="entry name" value="Thiol_S-MT"/>
</dbReference>
<dbReference type="Gene3D" id="3.40.50.150">
    <property type="entry name" value="Vaccinia Virus protein VP39"/>
    <property type="match status" value="1"/>
</dbReference>
<evidence type="ECO:0000313" key="5">
    <source>
        <dbReference type="EMBL" id="MVA75264.1"/>
    </source>
</evidence>
<dbReference type="SUPFAM" id="SSF53335">
    <property type="entry name" value="S-adenosyl-L-methionine-dependent methyltransferases"/>
    <property type="match status" value="1"/>
</dbReference>
<dbReference type="InterPro" id="IPR013216">
    <property type="entry name" value="Methyltransf_11"/>
</dbReference>
<comment type="caution">
    <text evidence="5">The sequence shown here is derived from an EMBL/GenBank/DDBJ whole genome shotgun (WGS) entry which is preliminary data.</text>
</comment>
<keyword evidence="2 5" id="KW-0808">Transferase</keyword>
<keyword evidence="1 5" id="KW-0489">Methyltransferase</keyword>
<dbReference type="Pfam" id="PF08241">
    <property type="entry name" value="Methyltransf_11"/>
    <property type="match status" value="1"/>
</dbReference>
<gene>
    <name evidence="5" type="ORF">GC722_04355</name>
</gene>
<dbReference type="EMBL" id="WPCU01000004">
    <property type="protein sequence ID" value="MVA75264.1"/>
    <property type="molecule type" value="Genomic_DNA"/>
</dbReference>
<dbReference type="GO" id="GO:0032259">
    <property type="term" value="P:methylation"/>
    <property type="evidence" value="ECO:0007669"/>
    <property type="project" value="UniProtKB-KW"/>
</dbReference>
<evidence type="ECO:0000259" key="4">
    <source>
        <dbReference type="Pfam" id="PF08241"/>
    </source>
</evidence>
<dbReference type="PANTHER" id="PTHR45036">
    <property type="entry name" value="METHYLTRANSFERASE LIKE 7B"/>
    <property type="match status" value="1"/>
</dbReference>
<evidence type="ECO:0000256" key="3">
    <source>
        <dbReference type="ARBA" id="ARBA00022691"/>
    </source>
</evidence>
<accession>A0A6A9UUL0</accession>
<reference evidence="5 6" key="1">
    <citation type="submission" date="2019-12" db="EMBL/GenBank/DDBJ databases">
        <title>Auraticoccus cholistani sp. nov., an actinomycete isolated from soil of Cholistan desert.</title>
        <authorList>
            <person name="Cheema M.T."/>
        </authorList>
    </citation>
    <scope>NUCLEOTIDE SEQUENCE [LARGE SCALE GENOMIC DNA]</scope>
    <source>
        <strain evidence="5 6">F435</strain>
    </source>
</reference>
<protein>
    <submittedName>
        <fullName evidence="5">Methyltransferase domain-containing protein</fullName>
    </submittedName>
</protein>
<dbReference type="InterPro" id="IPR023576">
    <property type="entry name" value="UbiE/COQ5_MeTrFase_CS"/>
</dbReference>
<dbReference type="PROSITE" id="PS01184">
    <property type="entry name" value="UBIE_2"/>
    <property type="match status" value="1"/>
</dbReference>
<dbReference type="PANTHER" id="PTHR45036:SF1">
    <property type="entry name" value="METHYLTRANSFERASE LIKE 7A"/>
    <property type="match status" value="1"/>
</dbReference>
<keyword evidence="3" id="KW-0949">S-adenosyl-L-methionine</keyword>
<keyword evidence="6" id="KW-1185">Reference proteome</keyword>
<evidence type="ECO:0000313" key="6">
    <source>
        <dbReference type="Proteomes" id="UP000435304"/>
    </source>
</evidence>
<sequence length="215" mass="22523">MTPARDDLPRPFFARQYARLSPGLEAAGMAGLRTELLAPLTGEVVEVGAGNGLNFAHYPPAVRRVVAVEPEPRLRALATTAAARAGTPVTVLAGRAELLPLPDDSVDGAVLCLTLCSVAGRRRALAELVRVLRPGGTLRFLEHTLASTPGRRHLQRLADATLWPLLAGGCRTATDPVADLEAAGLAVQQVRSFPFPATGPWLPATPHVLGSAVAS</sequence>
<feature type="domain" description="Methyltransferase type 11" evidence="4">
    <location>
        <begin position="45"/>
        <end position="139"/>
    </location>
</feature>
<evidence type="ECO:0000256" key="2">
    <source>
        <dbReference type="ARBA" id="ARBA00022679"/>
    </source>
</evidence>
<organism evidence="5 6">
    <name type="scientific">Auraticoccus cholistanensis</name>
    <dbReference type="NCBI Taxonomy" id="2656650"/>
    <lineage>
        <taxon>Bacteria</taxon>
        <taxon>Bacillati</taxon>
        <taxon>Actinomycetota</taxon>
        <taxon>Actinomycetes</taxon>
        <taxon>Propionibacteriales</taxon>
        <taxon>Propionibacteriaceae</taxon>
        <taxon>Auraticoccus</taxon>
    </lineage>
</organism>
<name>A0A6A9UUL0_9ACTN</name>
<dbReference type="RefSeq" id="WP_156608258.1">
    <property type="nucleotide sequence ID" value="NZ_WPCU01000004.1"/>
</dbReference>
<dbReference type="InterPro" id="IPR029063">
    <property type="entry name" value="SAM-dependent_MTases_sf"/>
</dbReference>
<dbReference type="Proteomes" id="UP000435304">
    <property type="component" value="Unassembled WGS sequence"/>
</dbReference>
<evidence type="ECO:0000256" key="1">
    <source>
        <dbReference type="ARBA" id="ARBA00022603"/>
    </source>
</evidence>